<evidence type="ECO:0000313" key="1">
    <source>
        <dbReference type="EMBL" id="GAA5253079.1"/>
    </source>
</evidence>
<protein>
    <submittedName>
        <fullName evidence="1">HD domain-containing protein</fullName>
    </submittedName>
</protein>
<comment type="caution">
    <text evidence="1">The sequence shown here is derived from an EMBL/GenBank/DDBJ whole genome shotgun (WGS) entry which is preliminary data.</text>
</comment>
<dbReference type="Proteomes" id="UP001628124">
    <property type="component" value="Unassembled WGS sequence"/>
</dbReference>
<sequence length="240" mass="28315">MEDLSCWQEKFKVCIYAKRLINKIEYLNTEVEKPVSIEEVKKAIYYARKYHGLQMRQSGEPYYSHPLEVAYMVAEYTVTNMQDSFRTDMIVTSILHDTIEDTALSKEKITEAFGEQVANQVQDLTRVKEYGKISSAEMIEMLYEEQKLDMLLIKLFDRLHNMQTINAKSPEKIQKTVQETISRFLSLSIYFKLDNIVQILLEIQSNITQEQKDYEQYYDRFQLPSLILQSKIPPVHIRLS</sequence>
<reference evidence="1 2" key="1">
    <citation type="journal article" date="2024" name="Microbiol. Immunol.">
        <title>Discovery of a novel spotted fever group Rickettsia, 'Candidatus Rickettsia kedanie,' in unfed larval chigger mites, Leptotrombidium scutellare.</title>
        <authorList>
            <person name="Ogawa M."/>
            <person name="Matsutani M."/>
            <person name="Katayama T."/>
            <person name="Takada N."/>
            <person name="Noda S."/>
            <person name="Takahashi M."/>
            <person name="Kageyama D."/>
            <person name="Hanaoka N."/>
            <person name="Ebihara H."/>
        </authorList>
    </citation>
    <scope>NUCLEOTIDE SEQUENCE [LARGE SCALE GENOMIC DNA]</scope>
    <source>
        <strain evidence="1 2">KNCP2-13</strain>
    </source>
</reference>
<dbReference type="Gene3D" id="1.10.3210.10">
    <property type="entry name" value="Hypothetical protein af1432"/>
    <property type="match status" value="1"/>
</dbReference>
<keyword evidence="2" id="KW-1185">Reference proteome</keyword>
<organism evidence="1 2">
    <name type="scientific">Candidatus Rickettsia kedanie</name>
    <dbReference type="NCBI Taxonomy" id="3115352"/>
    <lineage>
        <taxon>Bacteria</taxon>
        <taxon>Pseudomonadati</taxon>
        <taxon>Pseudomonadota</taxon>
        <taxon>Alphaproteobacteria</taxon>
        <taxon>Rickettsiales</taxon>
        <taxon>Rickettsiaceae</taxon>
        <taxon>Rickettsieae</taxon>
        <taxon>Rickettsia</taxon>
        <taxon>spotted fever group</taxon>
    </lineage>
</organism>
<dbReference type="PANTHER" id="PTHR21262:SF31">
    <property type="entry name" value="GTP PYROPHOSPHOKINASE"/>
    <property type="match status" value="1"/>
</dbReference>
<dbReference type="PANTHER" id="PTHR21262">
    <property type="entry name" value="GUANOSINE-3',5'-BIS DIPHOSPHATE 3'-PYROPHOSPHOHYDROLASE"/>
    <property type="match status" value="1"/>
</dbReference>
<gene>
    <name evidence="1" type="ORF">KNCP2_13670</name>
</gene>
<name>A0ABP9TV10_9RICK</name>
<proteinExistence type="predicted"/>
<dbReference type="RefSeq" id="WP_412708670.1">
    <property type="nucleotide sequence ID" value="NZ_BAABMM010000044.1"/>
</dbReference>
<accession>A0ABP9TV10</accession>
<dbReference type="Pfam" id="PF13328">
    <property type="entry name" value="HD_4"/>
    <property type="match status" value="1"/>
</dbReference>
<evidence type="ECO:0000313" key="2">
    <source>
        <dbReference type="Proteomes" id="UP001628124"/>
    </source>
</evidence>
<dbReference type="EMBL" id="BAABMM010000044">
    <property type="protein sequence ID" value="GAA5253079.1"/>
    <property type="molecule type" value="Genomic_DNA"/>
</dbReference>
<dbReference type="SUPFAM" id="SSF109604">
    <property type="entry name" value="HD-domain/PDEase-like"/>
    <property type="match status" value="1"/>
</dbReference>